<dbReference type="STRING" id="927664.SAMN05421780_101190"/>
<keyword evidence="3" id="KW-0175">Coiled coil</keyword>
<feature type="coiled-coil region" evidence="3">
    <location>
        <begin position="134"/>
        <end position="214"/>
    </location>
</feature>
<name>A0A1I1DG12_9BACT</name>
<dbReference type="CDD" id="cd19920">
    <property type="entry name" value="REC_PA4781-like"/>
    <property type="match status" value="1"/>
</dbReference>
<dbReference type="PANTHER" id="PTHR44591">
    <property type="entry name" value="STRESS RESPONSE REGULATOR PROTEIN 1"/>
    <property type="match status" value="1"/>
</dbReference>
<dbReference type="InterPro" id="IPR001789">
    <property type="entry name" value="Sig_transdc_resp-reg_receiver"/>
</dbReference>
<dbReference type="Pfam" id="PF00072">
    <property type="entry name" value="Response_reg"/>
    <property type="match status" value="1"/>
</dbReference>
<feature type="modified residue" description="4-aspartylphosphate" evidence="2">
    <location>
        <position position="61"/>
    </location>
</feature>
<protein>
    <submittedName>
        <fullName evidence="5">Response regulator receiver domain-containing protein</fullName>
    </submittedName>
</protein>
<dbReference type="RefSeq" id="WP_091505884.1">
    <property type="nucleotide sequence ID" value="NZ_FOLE01000001.1"/>
</dbReference>
<dbReference type="Gene3D" id="3.40.50.2300">
    <property type="match status" value="1"/>
</dbReference>
<evidence type="ECO:0000256" key="3">
    <source>
        <dbReference type="SAM" id="Coils"/>
    </source>
</evidence>
<feature type="domain" description="Response regulatory" evidence="4">
    <location>
        <begin position="12"/>
        <end position="128"/>
    </location>
</feature>
<keyword evidence="6" id="KW-1185">Reference proteome</keyword>
<dbReference type="PROSITE" id="PS50110">
    <property type="entry name" value="RESPONSE_REGULATORY"/>
    <property type="match status" value="1"/>
</dbReference>
<dbReference type="InterPro" id="IPR011006">
    <property type="entry name" value="CheY-like_superfamily"/>
</dbReference>
<organism evidence="5 6">
    <name type="scientific">Flexibacter flexilis DSM 6793</name>
    <dbReference type="NCBI Taxonomy" id="927664"/>
    <lineage>
        <taxon>Bacteria</taxon>
        <taxon>Pseudomonadati</taxon>
        <taxon>Bacteroidota</taxon>
        <taxon>Cytophagia</taxon>
        <taxon>Cytophagales</taxon>
        <taxon>Flexibacteraceae</taxon>
        <taxon>Flexibacter</taxon>
    </lineage>
</organism>
<dbReference type="GO" id="GO:0000160">
    <property type="term" value="P:phosphorelay signal transduction system"/>
    <property type="evidence" value="ECO:0007669"/>
    <property type="project" value="InterPro"/>
</dbReference>
<reference evidence="5 6" key="1">
    <citation type="submission" date="2016-10" db="EMBL/GenBank/DDBJ databases">
        <authorList>
            <person name="de Groot N.N."/>
        </authorList>
    </citation>
    <scope>NUCLEOTIDE SEQUENCE [LARGE SCALE GENOMIC DNA]</scope>
    <source>
        <strain evidence="5 6">DSM 6793</strain>
    </source>
</reference>
<accession>A0A1I1DG12</accession>
<evidence type="ECO:0000313" key="5">
    <source>
        <dbReference type="EMBL" id="SFB73777.1"/>
    </source>
</evidence>
<dbReference type="SMART" id="SM00448">
    <property type="entry name" value="REC"/>
    <property type="match status" value="1"/>
</dbReference>
<dbReference type="AlphaFoldDB" id="A0A1I1DG12"/>
<evidence type="ECO:0000259" key="4">
    <source>
        <dbReference type="PROSITE" id="PS50110"/>
    </source>
</evidence>
<keyword evidence="1 2" id="KW-0597">Phosphoprotein</keyword>
<dbReference type="EMBL" id="FOLE01000001">
    <property type="protein sequence ID" value="SFB73777.1"/>
    <property type="molecule type" value="Genomic_DNA"/>
</dbReference>
<gene>
    <name evidence="5" type="ORF">SAMN05421780_101190</name>
</gene>
<dbReference type="PANTHER" id="PTHR44591:SF3">
    <property type="entry name" value="RESPONSE REGULATORY DOMAIN-CONTAINING PROTEIN"/>
    <property type="match status" value="1"/>
</dbReference>
<dbReference type="OrthoDB" id="9789181at2"/>
<evidence type="ECO:0000256" key="2">
    <source>
        <dbReference type="PROSITE-ProRule" id="PRU00169"/>
    </source>
</evidence>
<dbReference type="InterPro" id="IPR050595">
    <property type="entry name" value="Bact_response_regulator"/>
</dbReference>
<dbReference type="SUPFAM" id="SSF52172">
    <property type="entry name" value="CheY-like"/>
    <property type="match status" value="1"/>
</dbReference>
<sequence length="291" mass="33140">MTTTNEQDEPINILIVEDNSLNLQVLTDFLGGNNYNFLIAQEGNRAISIARRRKPDLILLDINLPGMNGFEICKILKADPETQDIPIIFISALNQIENKVNGFKVGGTDYIVKPFQKEEVIVRVDSQIKLYQLNKQLRRNYEDLAVSNEELSVKSNELHHLNTNLEALVEERTEELSGALRSLQASQSLIEHKNKELQQTIDQLLRTRAGKRATTIVLVVSFSIFLVEEILENIFQNFAQSNFYLLLSFKFLLLLLLKPIELILESTMIKRSHNNITSKIAYEGGSEHTDS</sequence>
<evidence type="ECO:0000256" key="1">
    <source>
        <dbReference type="ARBA" id="ARBA00022553"/>
    </source>
</evidence>
<proteinExistence type="predicted"/>
<evidence type="ECO:0000313" key="6">
    <source>
        <dbReference type="Proteomes" id="UP000199514"/>
    </source>
</evidence>
<dbReference type="Proteomes" id="UP000199514">
    <property type="component" value="Unassembled WGS sequence"/>
</dbReference>